<dbReference type="SUPFAM" id="SSF52540">
    <property type="entry name" value="P-loop containing nucleoside triphosphate hydrolases"/>
    <property type="match status" value="1"/>
</dbReference>
<protein>
    <submittedName>
        <fullName evidence="8">Heme exporter subunit ATP-binding component of ABC superfamily</fullName>
    </submittedName>
</protein>
<dbReference type="NCBIfam" id="TIGR01189">
    <property type="entry name" value="ccmA"/>
    <property type="match status" value="1"/>
</dbReference>
<evidence type="ECO:0000256" key="5">
    <source>
        <dbReference type="ARBA" id="ARBA00022967"/>
    </source>
</evidence>
<evidence type="ECO:0000313" key="9">
    <source>
        <dbReference type="Proteomes" id="UP000250163"/>
    </source>
</evidence>
<gene>
    <name evidence="8" type="primary">ccmA</name>
    <name evidence="8" type="ORF">MORIYA_4163</name>
</gene>
<evidence type="ECO:0000259" key="7">
    <source>
        <dbReference type="PROSITE" id="PS50893"/>
    </source>
</evidence>
<organism evidence="8 9">
    <name type="scientific">Moritella yayanosii</name>
    <dbReference type="NCBI Taxonomy" id="69539"/>
    <lineage>
        <taxon>Bacteria</taxon>
        <taxon>Pseudomonadati</taxon>
        <taxon>Pseudomonadota</taxon>
        <taxon>Gammaproteobacteria</taxon>
        <taxon>Alteromonadales</taxon>
        <taxon>Moritellaceae</taxon>
        <taxon>Moritella</taxon>
    </lineage>
</organism>
<proteinExistence type="predicted"/>
<dbReference type="InterPro" id="IPR005895">
    <property type="entry name" value="ABC_transptr_haem_export_CcmA"/>
</dbReference>
<dbReference type="InterPro" id="IPR003593">
    <property type="entry name" value="AAA+_ATPase"/>
</dbReference>
<dbReference type="GO" id="GO:0022857">
    <property type="term" value="F:transmembrane transporter activity"/>
    <property type="evidence" value="ECO:0007669"/>
    <property type="project" value="InterPro"/>
</dbReference>
<feature type="domain" description="ABC transporter" evidence="7">
    <location>
        <begin position="10"/>
        <end position="224"/>
    </location>
</feature>
<dbReference type="KEGG" id="mya:MORIYA_4163"/>
<dbReference type="GO" id="GO:0017004">
    <property type="term" value="P:cytochrome complex assembly"/>
    <property type="evidence" value="ECO:0007669"/>
    <property type="project" value="UniProtKB-KW"/>
</dbReference>
<keyword evidence="6" id="KW-0472">Membrane</keyword>
<dbReference type="SMART" id="SM00382">
    <property type="entry name" value="AAA"/>
    <property type="match status" value="1"/>
</dbReference>
<dbReference type="InterPro" id="IPR003439">
    <property type="entry name" value="ABC_transporter-like_ATP-bd"/>
</dbReference>
<keyword evidence="5" id="KW-1278">Translocase</keyword>
<dbReference type="PANTHER" id="PTHR43499:SF1">
    <property type="entry name" value="ABC TRANSPORTER I FAMILY MEMBER 1"/>
    <property type="match status" value="1"/>
</dbReference>
<evidence type="ECO:0000256" key="1">
    <source>
        <dbReference type="ARBA" id="ARBA00022448"/>
    </source>
</evidence>
<dbReference type="PANTHER" id="PTHR43499">
    <property type="entry name" value="ABC TRANSPORTER I FAMILY MEMBER 1"/>
    <property type="match status" value="1"/>
</dbReference>
<dbReference type="PROSITE" id="PS00211">
    <property type="entry name" value="ABC_TRANSPORTER_1"/>
    <property type="match status" value="1"/>
</dbReference>
<name>A0A330M2C8_9GAMM</name>
<keyword evidence="1" id="KW-0813">Transport</keyword>
<dbReference type="EMBL" id="LS483250">
    <property type="protein sequence ID" value="SQD80615.1"/>
    <property type="molecule type" value="Genomic_DNA"/>
</dbReference>
<keyword evidence="3" id="KW-0201">Cytochrome c-type biogenesis</keyword>
<evidence type="ECO:0000256" key="2">
    <source>
        <dbReference type="ARBA" id="ARBA00022741"/>
    </source>
</evidence>
<evidence type="ECO:0000256" key="4">
    <source>
        <dbReference type="ARBA" id="ARBA00022840"/>
    </source>
</evidence>
<dbReference type="InterPro" id="IPR017871">
    <property type="entry name" value="ABC_transporter-like_CS"/>
</dbReference>
<evidence type="ECO:0000313" key="8">
    <source>
        <dbReference type="EMBL" id="SQD80615.1"/>
    </source>
</evidence>
<dbReference type="AlphaFoldDB" id="A0A330M2C8"/>
<dbReference type="Pfam" id="PF00005">
    <property type="entry name" value="ABC_tran"/>
    <property type="match status" value="1"/>
</dbReference>
<accession>A0A330M2C8</accession>
<dbReference type="NCBIfam" id="NF010061">
    <property type="entry name" value="PRK13538.1"/>
    <property type="match status" value="1"/>
</dbReference>
<dbReference type="PROSITE" id="PS50893">
    <property type="entry name" value="ABC_TRANSPORTER_2"/>
    <property type="match status" value="1"/>
</dbReference>
<dbReference type="GO" id="GO:0016887">
    <property type="term" value="F:ATP hydrolysis activity"/>
    <property type="evidence" value="ECO:0007669"/>
    <property type="project" value="InterPro"/>
</dbReference>
<dbReference type="Proteomes" id="UP000250163">
    <property type="component" value="Chromosome MORIYA"/>
</dbReference>
<evidence type="ECO:0000256" key="3">
    <source>
        <dbReference type="ARBA" id="ARBA00022748"/>
    </source>
</evidence>
<dbReference type="CDD" id="cd03231">
    <property type="entry name" value="ABC_CcmA_heme_exporter"/>
    <property type="match status" value="1"/>
</dbReference>
<keyword evidence="4 8" id="KW-0067">ATP-binding</keyword>
<sequence length="224" mass="25158">MLTFWQVDAGRIQNMLEVVKLSCIREDSVLFSELSFTVSAGEMIQIEGPNGVGKTSLLRLLAGLSSPADGHILWQQTDTLDDRESYHQDLLYLGHLPGVKAELTAFENLFFYHAMHKAVAKEKVWDALAQVGLAGYEDQLACHLSAGQQRRIALARLWLSDKKLWILDEPFTAIDKNGVKVLERLFLAHADNGGSVILTTHQDLQFSAGRLRKITLTRQHLTEY</sequence>
<reference evidence="9" key="1">
    <citation type="submission" date="2018-05" db="EMBL/GenBank/DDBJ databases">
        <authorList>
            <person name="Cea G.-C."/>
            <person name="William W."/>
        </authorList>
    </citation>
    <scope>NUCLEOTIDE SEQUENCE [LARGE SCALE GENOMIC DNA]</scope>
    <source>
        <strain evidence="9">DB21MT 5</strain>
    </source>
</reference>
<keyword evidence="2" id="KW-0547">Nucleotide-binding</keyword>
<dbReference type="GO" id="GO:0005524">
    <property type="term" value="F:ATP binding"/>
    <property type="evidence" value="ECO:0007669"/>
    <property type="project" value="UniProtKB-KW"/>
</dbReference>
<evidence type="ECO:0000256" key="6">
    <source>
        <dbReference type="ARBA" id="ARBA00023136"/>
    </source>
</evidence>
<dbReference type="Gene3D" id="3.40.50.300">
    <property type="entry name" value="P-loop containing nucleotide triphosphate hydrolases"/>
    <property type="match status" value="1"/>
</dbReference>
<keyword evidence="9" id="KW-1185">Reference proteome</keyword>
<dbReference type="RefSeq" id="WP_232011689.1">
    <property type="nucleotide sequence ID" value="NZ_LS483250.1"/>
</dbReference>
<dbReference type="InterPro" id="IPR027417">
    <property type="entry name" value="P-loop_NTPase"/>
</dbReference>